<evidence type="ECO:0000313" key="2">
    <source>
        <dbReference type="EMBL" id="RFN45337.1"/>
    </source>
</evidence>
<evidence type="ECO:0000256" key="1">
    <source>
        <dbReference type="SAM" id="MobiDB-lite"/>
    </source>
</evidence>
<dbReference type="Proteomes" id="UP000265631">
    <property type="component" value="Unassembled WGS sequence"/>
</dbReference>
<dbReference type="AlphaFoldDB" id="A0A395MBP3"/>
<organism evidence="2 3">
    <name type="scientific">Fusarium flagelliforme</name>
    <dbReference type="NCBI Taxonomy" id="2675880"/>
    <lineage>
        <taxon>Eukaryota</taxon>
        <taxon>Fungi</taxon>
        <taxon>Dikarya</taxon>
        <taxon>Ascomycota</taxon>
        <taxon>Pezizomycotina</taxon>
        <taxon>Sordariomycetes</taxon>
        <taxon>Hypocreomycetidae</taxon>
        <taxon>Hypocreales</taxon>
        <taxon>Nectriaceae</taxon>
        <taxon>Fusarium</taxon>
        <taxon>Fusarium incarnatum-equiseti species complex</taxon>
    </lineage>
</organism>
<name>A0A395MBP3_9HYPO</name>
<sequence length="146" mass="17098">MLAGDNNTLSGIIDWEFVSTLPLWAITKPPKFLDGYVRNEAPDPETYGSDDGQDNEGKSRLYWSDLEEYENTLLQDVYNDRMSQLNPDWERLKREGRLCNDMREAIDSMSIGFYGRCVKTWLDKIEDGDWHEKLASDDFPRFELPY</sequence>
<accession>A0A395MBP3</accession>
<keyword evidence="3" id="KW-1185">Reference proteome</keyword>
<gene>
    <name evidence="2" type="ORF">FIE12Z_10402</name>
</gene>
<evidence type="ECO:0000313" key="3">
    <source>
        <dbReference type="Proteomes" id="UP000265631"/>
    </source>
</evidence>
<feature type="region of interest" description="Disordered" evidence="1">
    <location>
        <begin position="37"/>
        <end position="58"/>
    </location>
</feature>
<proteinExistence type="predicted"/>
<dbReference type="STRING" id="2594813.A0A395MBP3"/>
<dbReference type="EMBL" id="PXXK01000356">
    <property type="protein sequence ID" value="RFN45337.1"/>
    <property type="molecule type" value="Genomic_DNA"/>
</dbReference>
<reference evidence="2 3" key="1">
    <citation type="journal article" date="2018" name="PLoS Pathog.">
        <title>Evolution of structural diversity of trichothecenes, a family of toxins produced by plant pathogenic and entomopathogenic fungi.</title>
        <authorList>
            <person name="Proctor R.H."/>
            <person name="McCormick S.P."/>
            <person name="Kim H.S."/>
            <person name="Cardoza R.E."/>
            <person name="Stanley A.M."/>
            <person name="Lindo L."/>
            <person name="Kelly A."/>
            <person name="Brown D.W."/>
            <person name="Lee T."/>
            <person name="Vaughan M.M."/>
            <person name="Alexander N.J."/>
            <person name="Busman M."/>
            <person name="Gutierrez S."/>
        </authorList>
    </citation>
    <scope>NUCLEOTIDE SEQUENCE [LARGE SCALE GENOMIC DNA]</scope>
    <source>
        <strain evidence="2 3">NRRL 13405</strain>
    </source>
</reference>
<protein>
    <submittedName>
        <fullName evidence="2">Altered inheritance of mitochondria protein 9, mitochondrial</fullName>
    </submittedName>
</protein>
<comment type="caution">
    <text evidence="2">The sequence shown here is derived from an EMBL/GenBank/DDBJ whole genome shotgun (WGS) entry which is preliminary data.</text>
</comment>
<dbReference type="OrthoDB" id="10003767at2759"/>